<accession>A0A5C6CW30</accession>
<evidence type="ECO:0000256" key="3">
    <source>
        <dbReference type="ARBA" id="ARBA00023163"/>
    </source>
</evidence>
<evidence type="ECO:0000256" key="1">
    <source>
        <dbReference type="ARBA" id="ARBA00023015"/>
    </source>
</evidence>
<keyword evidence="6" id="KW-1185">Reference proteome</keyword>
<dbReference type="SUPFAM" id="SSF46689">
    <property type="entry name" value="Homeodomain-like"/>
    <property type="match status" value="2"/>
</dbReference>
<dbReference type="GO" id="GO:0003700">
    <property type="term" value="F:DNA-binding transcription factor activity"/>
    <property type="evidence" value="ECO:0007669"/>
    <property type="project" value="InterPro"/>
</dbReference>
<name>A0A5C6CW30_9BACT</name>
<dbReference type="Proteomes" id="UP000318437">
    <property type="component" value="Unassembled WGS sequence"/>
</dbReference>
<dbReference type="InterPro" id="IPR018062">
    <property type="entry name" value="HTH_AraC-typ_CS"/>
</dbReference>
<dbReference type="GO" id="GO:0043565">
    <property type="term" value="F:sequence-specific DNA binding"/>
    <property type="evidence" value="ECO:0007669"/>
    <property type="project" value="InterPro"/>
</dbReference>
<dbReference type="PROSITE" id="PS01124">
    <property type="entry name" value="HTH_ARAC_FAMILY_2"/>
    <property type="match status" value="1"/>
</dbReference>
<dbReference type="PANTHER" id="PTHR46796">
    <property type="entry name" value="HTH-TYPE TRANSCRIPTIONAL ACTIVATOR RHAS-RELATED"/>
    <property type="match status" value="1"/>
</dbReference>
<evidence type="ECO:0000256" key="2">
    <source>
        <dbReference type="ARBA" id="ARBA00023125"/>
    </source>
</evidence>
<dbReference type="PANTHER" id="PTHR46796:SF12">
    <property type="entry name" value="HTH-TYPE DNA-BINDING TRANSCRIPTIONAL ACTIVATOR EUTR"/>
    <property type="match status" value="1"/>
</dbReference>
<keyword evidence="1" id="KW-0805">Transcription regulation</keyword>
<evidence type="ECO:0000313" key="6">
    <source>
        <dbReference type="Proteomes" id="UP000318437"/>
    </source>
</evidence>
<reference evidence="5 6" key="1">
    <citation type="submission" date="2019-02" db="EMBL/GenBank/DDBJ databases">
        <title>Deep-cultivation of Planctomycetes and their phenomic and genomic characterization uncovers novel biology.</title>
        <authorList>
            <person name="Wiegand S."/>
            <person name="Jogler M."/>
            <person name="Boedeker C."/>
            <person name="Pinto D."/>
            <person name="Vollmers J."/>
            <person name="Rivas-Marin E."/>
            <person name="Kohn T."/>
            <person name="Peeters S.H."/>
            <person name="Heuer A."/>
            <person name="Rast P."/>
            <person name="Oberbeckmann S."/>
            <person name="Bunk B."/>
            <person name="Jeske O."/>
            <person name="Meyerdierks A."/>
            <person name="Storesund J.E."/>
            <person name="Kallscheuer N."/>
            <person name="Luecker S."/>
            <person name="Lage O.M."/>
            <person name="Pohl T."/>
            <person name="Merkel B.J."/>
            <person name="Hornburger P."/>
            <person name="Mueller R.-W."/>
            <person name="Bruemmer F."/>
            <person name="Labrenz M."/>
            <person name="Spormann A.M."/>
            <person name="Op Den Camp H."/>
            <person name="Overmann J."/>
            <person name="Amann R."/>
            <person name="Jetten M.S.M."/>
            <person name="Mascher T."/>
            <person name="Medema M.H."/>
            <person name="Devos D.P."/>
            <person name="Kaster A.-K."/>
            <person name="Ovreas L."/>
            <person name="Rohde M."/>
            <person name="Galperin M.Y."/>
            <person name="Jogler C."/>
        </authorList>
    </citation>
    <scope>NUCLEOTIDE SEQUENCE [LARGE SCALE GENOMIC DNA]</scope>
    <source>
        <strain evidence="5 6">Pla144</strain>
    </source>
</reference>
<keyword evidence="2" id="KW-0238">DNA-binding</keyword>
<keyword evidence="3" id="KW-0804">Transcription</keyword>
<evidence type="ECO:0000313" key="5">
    <source>
        <dbReference type="EMBL" id="TWU27611.1"/>
    </source>
</evidence>
<proteinExistence type="predicted"/>
<dbReference type="InterPro" id="IPR050204">
    <property type="entry name" value="AraC_XylS_family_regulators"/>
</dbReference>
<protein>
    <submittedName>
        <fullName evidence="5">Transcriptional regulator EutR</fullName>
    </submittedName>
</protein>
<dbReference type="SMART" id="SM00342">
    <property type="entry name" value="HTH_ARAC"/>
    <property type="match status" value="1"/>
</dbReference>
<dbReference type="Gene3D" id="1.10.10.60">
    <property type="entry name" value="Homeodomain-like"/>
    <property type="match status" value="1"/>
</dbReference>
<dbReference type="InterPro" id="IPR009057">
    <property type="entry name" value="Homeodomain-like_sf"/>
</dbReference>
<dbReference type="PROSITE" id="PS00041">
    <property type="entry name" value="HTH_ARAC_FAMILY_1"/>
    <property type="match status" value="1"/>
</dbReference>
<evidence type="ECO:0000259" key="4">
    <source>
        <dbReference type="PROSITE" id="PS01124"/>
    </source>
</evidence>
<gene>
    <name evidence="5" type="ORF">Pla144_23880</name>
</gene>
<sequence length="339" mass="37989">MDQSAHSQTTLSRLPNRVLSRQLDDASGFAEIFARWNGQFHQMSRGKFEGSIDVVTGQRVRLFQAKTNQAILTRGMDSQFATFIPITPRNAATRWSGCNLNPGDLIAKFPEAEYNNQTIPDTSIRALLVPVCTLQEMTCILAGGSSETNFPSWSALRPEPKAMERFERGLAELLTTSLRSPKIVGGAEGKSLEMECLRRLIDALLHPSVTEPARMREKNRRLLVRRALDVMHDRLNEPLTAIELCAELGASDRSLRRAFREAFGLGPLAYFRVIRLHQVRVTLKGARGSDVSVAEIARRWGFHRLGSFSNEYRRQFGELPSRTLKVRGRPSVNQGASVL</sequence>
<dbReference type="AlphaFoldDB" id="A0A5C6CW30"/>
<comment type="caution">
    <text evidence="5">The sequence shown here is derived from an EMBL/GenBank/DDBJ whole genome shotgun (WGS) entry which is preliminary data.</text>
</comment>
<feature type="domain" description="HTH araC/xylS-type" evidence="4">
    <location>
        <begin position="225"/>
        <end position="326"/>
    </location>
</feature>
<dbReference type="InterPro" id="IPR018060">
    <property type="entry name" value="HTH_AraC"/>
</dbReference>
<dbReference type="EMBL" id="SJPS01000003">
    <property type="protein sequence ID" value="TWU27611.1"/>
    <property type="molecule type" value="Genomic_DNA"/>
</dbReference>
<organism evidence="5 6">
    <name type="scientific">Bythopirellula polymerisocia</name>
    <dbReference type="NCBI Taxonomy" id="2528003"/>
    <lineage>
        <taxon>Bacteria</taxon>
        <taxon>Pseudomonadati</taxon>
        <taxon>Planctomycetota</taxon>
        <taxon>Planctomycetia</taxon>
        <taxon>Pirellulales</taxon>
        <taxon>Lacipirellulaceae</taxon>
        <taxon>Bythopirellula</taxon>
    </lineage>
</organism>
<dbReference type="Pfam" id="PF12833">
    <property type="entry name" value="HTH_18"/>
    <property type="match status" value="1"/>
</dbReference>